<dbReference type="Pfam" id="PF05362">
    <property type="entry name" value="Lon_C"/>
    <property type="match status" value="1"/>
</dbReference>
<dbReference type="GO" id="GO:0004176">
    <property type="term" value="F:ATP-dependent peptidase activity"/>
    <property type="evidence" value="ECO:0007669"/>
    <property type="project" value="UniProtKB-UniRule"/>
</dbReference>
<dbReference type="InterPro" id="IPR027417">
    <property type="entry name" value="P-loop_NTPase"/>
</dbReference>
<accession>A0A665SWM8</accession>
<comment type="caution">
    <text evidence="11 14">Lacks conserved residue(s) required for the propagation of feature annotation.</text>
</comment>
<keyword evidence="3 11" id="KW-0547">Nucleotide-binding</keyword>
<dbReference type="SMART" id="SM00464">
    <property type="entry name" value="LON"/>
    <property type="match status" value="1"/>
</dbReference>
<feature type="region of interest" description="Disordered" evidence="15">
    <location>
        <begin position="174"/>
        <end position="212"/>
    </location>
</feature>
<dbReference type="SUPFAM" id="SSF52540">
    <property type="entry name" value="P-loop containing nucleoside triphosphate hydrolases"/>
    <property type="match status" value="1"/>
</dbReference>
<evidence type="ECO:0000259" key="17">
    <source>
        <dbReference type="PROSITE" id="PS51787"/>
    </source>
</evidence>
<dbReference type="EC" id="3.4.21.53" evidence="11"/>
<dbReference type="GO" id="GO:0006515">
    <property type="term" value="P:protein quality control for misfolded or incompletely synthesized proteins"/>
    <property type="evidence" value="ECO:0007669"/>
    <property type="project" value="UniProtKB-UniRule"/>
</dbReference>
<evidence type="ECO:0000256" key="11">
    <source>
        <dbReference type="HAMAP-Rule" id="MF_03120"/>
    </source>
</evidence>
<dbReference type="Pfam" id="PF00004">
    <property type="entry name" value="AAA"/>
    <property type="match status" value="1"/>
</dbReference>
<dbReference type="PIRSF" id="PIRSF001174">
    <property type="entry name" value="Lon_proteas"/>
    <property type="match status" value="1"/>
</dbReference>
<dbReference type="PROSITE" id="PS51786">
    <property type="entry name" value="LON_PROTEOLYTIC"/>
    <property type="match status" value="1"/>
</dbReference>
<feature type="domain" description="Lon proteolytic" evidence="16">
    <location>
        <begin position="708"/>
        <end position="883"/>
    </location>
</feature>
<dbReference type="InterPro" id="IPR027065">
    <property type="entry name" value="Lon_Prtase"/>
</dbReference>
<feature type="compositionally biased region" description="Basic residues" evidence="15">
    <location>
        <begin position="189"/>
        <end position="198"/>
    </location>
</feature>
<dbReference type="SUPFAM" id="SSF88697">
    <property type="entry name" value="PUA domain-like"/>
    <property type="match status" value="1"/>
</dbReference>
<evidence type="ECO:0000256" key="9">
    <source>
        <dbReference type="ARBA" id="ARBA00023128"/>
    </source>
</evidence>
<name>A0A665SWM8_ECHNA</name>
<dbReference type="HAMAP" id="MF_03120">
    <property type="entry name" value="lonm_euk"/>
    <property type="match status" value="1"/>
</dbReference>
<dbReference type="GO" id="GO:0043565">
    <property type="term" value="F:sequence-specific DNA binding"/>
    <property type="evidence" value="ECO:0007669"/>
    <property type="project" value="UniProtKB-UniRule"/>
</dbReference>
<feature type="domain" description="Lon N-terminal" evidence="17">
    <location>
        <begin position="79"/>
        <end position="319"/>
    </location>
</feature>
<evidence type="ECO:0000313" key="18">
    <source>
        <dbReference type="Ensembl" id="ENSENLP00000001019.1"/>
    </source>
</evidence>
<comment type="subcellular location">
    <subcellularLocation>
        <location evidence="1 11">Mitochondrion matrix</location>
    </subcellularLocation>
</comment>
<dbReference type="GO" id="GO:0016887">
    <property type="term" value="F:ATP hydrolysis activity"/>
    <property type="evidence" value="ECO:0007669"/>
    <property type="project" value="UniProtKB-UniRule"/>
</dbReference>
<dbReference type="PRINTS" id="PR00830">
    <property type="entry name" value="ENDOLAPTASE"/>
</dbReference>
<dbReference type="PROSITE" id="PS51787">
    <property type="entry name" value="LON_N"/>
    <property type="match status" value="1"/>
</dbReference>
<evidence type="ECO:0000256" key="6">
    <source>
        <dbReference type="ARBA" id="ARBA00022840"/>
    </source>
</evidence>
<gene>
    <name evidence="18" type="primary">lonp1</name>
    <name evidence="11" type="synonym">LONP1</name>
</gene>
<evidence type="ECO:0000256" key="13">
    <source>
        <dbReference type="PIRSR" id="PIRSR001174-2"/>
    </source>
</evidence>
<proteinExistence type="inferred from homology"/>
<comment type="similarity">
    <text evidence="11 12">Belongs to the peptidase S16 family.</text>
</comment>
<dbReference type="FunFam" id="1.20.58.1480:FF:000002">
    <property type="entry name" value="Lon protease homolog, mitochondrial"/>
    <property type="match status" value="1"/>
</dbReference>
<dbReference type="InterPro" id="IPR014721">
    <property type="entry name" value="Ribsml_uS5_D2-typ_fold_subgr"/>
</dbReference>
<keyword evidence="4 11" id="KW-0378">Hydrolase</keyword>
<feature type="binding site" evidence="11 13">
    <location>
        <begin position="472"/>
        <end position="479"/>
    </location>
    <ligand>
        <name>ATP</name>
        <dbReference type="ChEBI" id="CHEBI:30616"/>
    </ligand>
</feature>
<dbReference type="Gene3D" id="1.10.8.60">
    <property type="match status" value="1"/>
</dbReference>
<dbReference type="NCBIfam" id="TIGR00763">
    <property type="entry name" value="lon"/>
    <property type="match status" value="1"/>
</dbReference>
<evidence type="ECO:0000256" key="2">
    <source>
        <dbReference type="ARBA" id="ARBA00022670"/>
    </source>
</evidence>
<dbReference type="Gene3D" id="1.20.5.5270">
    <property type="match status" value="1"/>
</dbReference>
<dbReference type="GO" id="GO:0034599">
    <property type="term" value="P:cellular response to oxidative stress"/>
    <property type="evidence" value="ECO:0007669"/>
    <property type="project" value="UniProtKB-UniRule"/>
</dbReference>
<dbReference type="Ensembl" id="ENSENLT00000001162.1">
    <property type="protein sequence ID" value="ENSENLP00000001019.1"/>
    <property type="gene ID" value="ENSENLG00000000556.1"/>
</dbReference>
<dbReference type="PANTHER" id="PTHR43718">
    <property type="entry name" value="LON PROTEASE"/>
    <property type="match status" value="1"/>
</dbReference>
<evidence type="ECO:0000256" key="5">
    <source>
        <dbReference type="ARBA" id="ARBA00022825"/>
    </source>
</evidence>
<keyword evidence="8 11" id="KW-0238">DNA-binding</keyword>
<keyword evidence="6 11" id="KW-0067">ATP-binding</keyword>
<dbReference type="InterPro" id="IPR003959">
    <property type="entry name" value="ATPase_AAA_core"/>
</dbReference>
<dbReference type="InterPro" id="IPR027503">
    <property type="entry name" value="Lonm_euk"/>
</dbReference>
<dbReference type="SMART" id="SM00382">
    <property type="entry name" value="AAA"/>
    <property type="match status" value="1"/>
</dbReference>
<evidence type="ECO:0000256" key="12">
    <source>
        <dbReference type="PIRNR" id="PIRNR001174"/>
    </source>
</evidence>
<evidence type="ECO:0000256" key="15">
    <source>
        <dbReference type="SAM" id="MobiDB-lite"/>
    </source>
</evidence>
<evidence type="ECO:0000259" key="16">
    <source>
        <dbReference type="PROSITE" id="PS51786"/>
    </source>
</evidence>
<dbReference type="GO" id="GO:0007005">
    <property type="term" value="P:mitochondrion organization"/>
    <property type="evidence" value="ECO:0007669"/>
    <property type="project" value="TreeGrafter"/>
</dbReference>
<feature type="active site" evidence="11">
    <location>
        <position position="832"/>
    </location>
</feature>
<dbReference type="InterPro" id="IPR008269">
    <property type="entry name" value="Lon_proteolytic"/>
</dbReference>
<dbReference type="InterPro" id="IPR054594">
    <property type="entry name" value="Lon_lid"/>
</dbReference>
<evidence type="ECO:0000256" key="7">
    <source>
        <dbReference type="ARBA" id="ARBA00022946"/>
    </source>
</evidence>
<keyword evidence="7" id="KW-0809">Transit peptide</keyword>
<dbReference type="Gene3D" id="3.30.230.10">
    <property type="match status" value="1"/>
</dbReference>
<dbReference type="InterPro" id="IPR004815">
    <property type="entry name" value="Lon_bac/euk-typ"/>
</dbReference>
<organism evidence="18 19">
    <name type="scientific">Echeneis naucrates</name>
    <name type="common">Live sharksucker</name>
    <dbReference type="NCBI Taxonomy" id="173247"/>
    <lineage>
        <taxon>Eukaryota</taxon>
        <taxon>Metazoa</taxon>
        <taxon>Chordata</taxon>
        <taxon>Craniata</taxon>
        <taxon>Vertebrata</taxon>
        <taxon>Euteleostomi</taxon>
        <taxon>Actinopterygii</taxon>
        <taxon>Neopterygii</taxon>
        <taxon>Teleostei</taxon>
        <taxon>Neoteleostei</taxon>
        <taxon>Acanthomorphata</taxon>
        <taxon>Carangaria</taxon>
        <taxon>Carangiformes</taxon>
        <taxon>Echeneidae</taxon>
        <taxon>Echeneis</taxon>
    </lineage>
</organism>
<evidence type="ECO:0000256" key="4">
    <source>
        <dbReference type="ARBA" id="ARBA00022801"/>
    </source>
</evidence>
<dbReference type="GO" id="GO:0003697">
    <property type="term" value="F:single-stranded DNA binding"/>
    <property type="evidence" value="ECO:0007669"/>
    <property type="project" value="TreeGrafter"/>
</dbReference>
<dbReference type="InterPro" id="IPR003593">
    <property type="entry name" value="AAA+_ATPase"/>
</dbReference>
<reference evidence="18" key="2">
    <citation type="submission" date="2025-08" db="UniProtKB">
        <authorList>
            <consortium name="Ensembl"/>
        </authorList>
    </citation>
    <scope>IDENTIFICATION</scope>
</reference>
<dbReference type="GO" id="GO:0005524">
    <property type="term" value="F:ATP binding"/>
    <property type="evidence" value="ECO:0007669"/>
    <property type="project" value="UniProtKB-UniRule"/>
</dbReference>
<dbReference type="Gene3D" id="2.30.130.40">
    <property type="entry name" value="LON domain-like"/>
    <property type="match status" value="1"/>
</dbReference>
<dbReference type="GO" id="GO:0004252">
    <property type="term" value="F:serine-type endopeptidase activity"/>
    <property type="evidence" value="ECO:0007669"/>
    <property type="project" value="UniProtKB-UniRule"/>
</dbReference>
<dbReference type="GO" id="GO:0005759">
    <property type="term" value="C:mitochondrial matrix"/>
    <property type="evidence" value="ECO:0007669"/>
    <property type="project" value="UniProtKB-SubCell"/>
</dbReference>
<comment type="subunit">
    <text evidence="11">Homohexamer or homoheptamer. Organized in a ring with a central cavity.</text>
</comment>
<dbReference type="AlphaFoldDB" id="A0A665SWM8"/>
<dbReference type="GO" id="GO:0051131">
    <property type="term" value="P:chaperone-mediated protein complex assembly"/>
    <property type="evidence" value="ECO:0007669"/>
    <property type="project" value="UniProtKB-UniRule"/>
</dbReference>
<dbReference type="FunFam" id="2.30.130.40:FF:000004">
    <property type="entry name" value="Lon protease homolog, mitochondrial"/>
    <property type="match status" value="1"/>
</dbReference>
<dbReference type="InterPro" id="IPR020568">
    <property type="entry name" value="Ribosomal_Su5_D2-typ_SF"/>
</dbReference>
<dbReference type="CDD" id="cd19500">
    <property type="entry name" value="RecA-like_Lon"/>
    <property type="match status" value="1"/>
</dbReference>
<sequence length="886" mass="99031">MAAFMRIPCAARQLHRNLALVVKLNLPGVTLNPPTGTSALRDSAGSGGEEAGGDGGVPYGGTTMTALTPMMVPEVFPIVPLIAVSRNPVFPRFIKIIEVKNKELMELLRRKVRLAQPYAGVFLKKDDNNESDVVESLDAVYSTGTFVQIHEMQDLGDKLRMIVMGHRRIRITRQLEVEPEEPESQPKPAPRRKSKRSRRDQPGSLTEQLEDKTVPSSNILMVEVDNVQHEQFTVTEEVKALTAEIVKTIRDIIALNPLYRSSVLQMMQAGQRVVDNPIYLSDMGAALTGAESHELQDILEEINIPKRLYKALSLLKKEYELSKLQQRLGREVEEKIKQTHRKYLLQEQLKIIKKELGLEKEDKEAIEEKFRERLKDRTVPQHIMDVINEELNKLGLLDNHSSEFNVTRNYLDWLTSMPWGTNSEENLLLERAKEVLEEDHYGMDDVKKRILEFIAVSQLRGSTQGKILCFYGPPGVGKTSIARSIARALNRQYFRFSVGGMTDVAEIKGHRRTYVGAMPGKIIQCLKKTKTENPLVLIDEVDKMGRGYQGDPSSALLELLDPEQNANFLDHYLDVPVDLSKVLFICTANVTETIPEPLRDRMEMINVSGYVAQEKLAIAECYLVPQLRSLCGLTEEKASISSDALSLLIRQYCRESGVRNLQKQVEKVFRKVALRIVSGEQTAVTVTPDNLQDYVGKPIFTVDRMYDVTPPGVVMGLAWTAMGGSTLFIETSLRRPSGGAEAKEEGSLEVTGQLGSVMKESAKIASTFARAFLMSQEPDNHFLVTLETYAGCTIVTALLSLATKRPVRQNAAMTGEVSLTGKILPVGGIKEKTIAARRAGVTCIILPAENRKDFSDLPDYITEGLEVHFVDHYSQIYPVVFPQNPS</sequence>
<dbReference type="PANTHER" id="PTHR43718:SF2">
    <property type="entry name" value="LON PROTEASE HOMOLOG, MITOCHONDRIAL"/>
    <property type="match status" value="1"/>
</dbReference>
<comment type="catalytic activity">
    <reaction evidence="10 11">
        <text>Hydrolysis of proteins in presence of ATP.</text>
        <dbReference type="EC" id="3.4.21.53"/>
    </reaction>
</comment>
<keyword evidence="9 11" id="KW-0496">Mitochondrion</keyword>
<dbReference type="FunFam" id="1.20.5.5270:FF:000001">
    <property type="entry name" value="Lon protease homolog, mitochondrial"/>
    <property type="match status" value="1"/>
</dbReference>
<dbReference type="FunFam" id="3.40.50.300:FF:000021">
    <property type="entry name" value="Lon protease homolog"/>
    <property type="match status" value="1"/>
</dbReference>
<evidence type="ECO:0000256" key="8">
    <source>
        <dbReference type="ARBA" id="ARBA00023125"/>
    </source>
</evidence>
<dbReference type="InterPro" id="IPR046336">
    <property type="entry name" value="Lon_prtase_N_sf"/>
</dbReference>
<evidence type="ECO:0000256" key="3">
    <source>
        <dbReference type="ARBA" id="ARBA00022741"/>
    </source>
</evidence>
<comment type="function">
    <text evidence="11">ATP-dependent serine protease that mediates the selective degradation of misfolded, unassembled or oxidatively damaged polypeptides as well as certain short-lived regulatory proteins in the mitochondrial matrix. May also have a chaperone function in the assembly of inner membrane protein complexes. Participates in the regulation of mitochondrial gene expression and in the maintenance of the integrity of the mitochondrial genome. Binds to mitochondrial DNA in a site-specific manner.</text>
</comment>
<reference evidence="18" key="1">
    <citation type="submission" date="2021-04" db="EMBL/GenBank/DDBJ databases">
        <authorList>
            <consortium name="Wellcome Sanger Institute Data Sharing"/>
        </authorList>
    </citation>
    <scope>NUCLEOTIDE SEQUENCE [LARGE SCALE GENOMIC DNA]</scope>
</reference>
<dbReference type="SUPFAM" id="SSF54211">
    <property type="entry name" value="Ribosomal protein S5 domain 2-like"/>
    <property type="match status" value="1"/>
</dbReference>
<dbReference type="Gene3D" id="3.40.50.300">
    <property type="entry name" value="P-loop containing nucleotide triphosphate hydrolases"/>
    <property type="match status" value="1"/>
</dbReference>
<keyword evidence="19" id="KW-1185">Reference proteome</keyword>
<evidence type="ECO:0000313" key="19">
    <source>
        <dbReference type="Proteomes" id="UP000472264"/>
    </source>
</evidence>
<dbReference type="InterPro" id="IPR003111">
    <property type="entry name" value="Lon_prtase_N"/>
</dbReference>
<evidence type="ECO:0000256" key="10">
    <source>
        <dbReference type="ARBA" id="ARBA00050665"/>
    </source>
</evidence>
<feature type="compositionally biased region" description="Gly residues" evidence="15">
    <location>
        <begin position="45"/>
        <end position="59"/>
    </location>
</feature>
<keyword evidence="5 11" id="KW-0720">Serine protease</keyword>
<keyword evidence="2 11" id="KW-0645">Protease</keyword>
<evidence type="ECO:0000256" key="1">
    <source>
        <dbReference type="ARBA" id="ARBA00004305"/>
    </source>
</evidence>
<dbReference type="Gene3D" id="1.20.58.1480">
    <property type="match status" value="1"/>
</dbReference>
<dbReference type="Proteomes" id="UP000472264">
    <property type="component" value="Chromosome 4"/>
</dbReference>
<dbReference type="Pfam" id="PF22667">
    <property type="entry name" value="Lon_lid"/>
    <property type="match status" value="1"/>
</dbReference>
<evidence type="ECO:0000256" key="14">
    <source>
        <dbReference type="PROSITE-ProRule" id="PRU01122"/>
    </source>
</evidence>
<dbReference type="GO" id="GO:0070407">
    <property type="term" value="P:oxidation-dependent protein catabolic process"/>
    <property type="evidence" value="ECO:0007669"/>
    <property type="project" value="UniProtKB-UniRule"/>
</dbReference>
<dbReference type="InterPro" id="IPR015947">
    <property type="entry name" value="PUA-like_sf"/>
</dbReference>
<reference evidence="18" key="3">
    <citation type="submission" date="2025-09" db="UniProtKB">
        <authorList>
            <consortium name="Ensembl"/>
        </authorList>
    </citation>
    <scope>IDENTIFICATION</scope>
</reference>
<feature type="region of interest" description="Disordered" evidence="15">
    <location>
        <begin position="35"/>
        <end position="59"/>
    </location>
</feature>
<dbReference type="Pfam" id="PF02190">
    <property type="entry name" value="LON_substr_bdg"/>
    <property type="match status" value="1"/>
</dbReference>
<protein>
    <recommendedName>
        <fullName evidence="11">Lon protease homolog, mitochondrial</fullName>
        <ecNumber evidence="11">3.4.21.53</ecNumber>
    </recommendedName>
</protein>
<dbReference type="FunFam" id="1.10.8.60:FF:000043">
    <property type="entry name" value="Lon protease homolog, mitochondrial"/>
    <property type="match status" value="1"/>
</dbReference>